<keyword evidence="14" id="KW-1185">Reference proteome</keyword>
<evidence type="ECO:0000256" key="6">
    <source>
        <dbReference type="ARBA" id="ARBA00023163"/>
    </source>
</evidence>
<comment type="subcellular location">
    <subcellularLocation>
        <location evidence="9">Nucleus</location>
    </subcellularLocation>
</comment>
<dbReference type="Pfam" id="PF00104">
    <property type="entry name" value="Hormone_recep"/>
    <property type="match status" value="1"/>
</dbReference>
<evidence type="ECO:0000313" key="14">
    <source>
        <dbReference type="Proteomes" id="UP001642483"/>
    </source>
</evidence>
<keyword evidence="6 9" id="KW-0804">Transcription</keyword>
<keyword evidence="1 9" id="KW-0479">Metal-binding</keyword>
<proteinExistence type="inferred from homology"/>
<organism evidence="13 14">
    <name type="scientific">Clavelina lepadiformis</name>
    <name type="common">Light-bulb sea squirt</name>
    <name type="synonym">Ascidia lepadiformis</name>
    <dbReference type="NCBI Taxonomy" id="159417"/>
    <lineage>
        <taxon>Eukaryota</taxon>
        <taxon>Metazoa</taxon>
        <taxon>Chordata</taxon>
        <taxon>Tunicata</taxon>
        <taxon>Ascidiacea</taxon>
        <taxon>Aplousobranchia</taxon>
        <taxon>Clavelinidae</taxon>
        <taxon>Clavelina</taxon>
    </lineage>
</organism>
<protein>
    <submittedName>
        <fullName evidence="13">Uncharacterized protein</fullName>
    </submittedName>
</protein>
<comment type="caution">
    <text evidence="13">The sequence shown here is derived from an EMBL/GenBank/DDBJ whole genome shotgun (WGS) entry which is preliminary data.</text>
</comment>
<dbReference type="PROSITE" id="PS00031">
    <property type="entry name" value="NUCLEAR_REC_DBD_1"/>
    <property type="match status" value="1"/>
</dbReference>
<dbReference type="EMBL" id="CAWYQH010000114">
    <property type="protein sequence ID" value="CAK8690305.1"/>
    <property type="molecule type" value="Genomic_DNA"/>
</dbReference>
<evidence type="ECO:0000256" key="1">
    <source>
        <dbReference type="ARBA" id="ARBA00022723"/>
    </source>
</evidence>
<evidence type="ECO:0000259" key="12">
    <source>
        <dbReference type="PROSITE" id="PS51843"/>
    </source>
</evidence>
<evidence type="ECO:0000256" key="10">
    <source>
        <dbReference type="SAM" id="MobiDB-lite"/>
    </source>
</evidence>
<comment type="similarity">
    <text evidence="9">Belongs to the nuclear hormone receptor family.</text>
</comment>
<keyword evidence="5 9" id="KW-0238">DNA-binding</keyword>
<feature type="domain" description="Nuclear receptor" evidence="11">
    <location>
        <begin position="10"/>
        <end position="85"/>
    </location>
</feature>
<dbReference type="PROSITE" id="PS51843">
    <property type="entry name" value="NR_LBD"/>
    <property type="match status" value="1"/>
</dbReference>
<keyword evidence="8 9" id="KW-0539">Nucleus</keyword>
<dbReference type="Gene3D" id="1.10.565.10">
    <property type="entry name" value="Retinoid X Receptor"/>
    <property type="match status" value="1"/>
</dbReference>
<keyword evidence="3 9" id="KW-0862">Zinc</keyword>
<sequence length="522" mass="58910">MTNSQGEGPAKICQVCGDNATGMHFGVMSCEGCKGFFRRSVKKNANFTCAFSKNCGVNKTNRKHCQACRYNACLAAGMDSSLILSDEEVMKKRDLIKFNREKRLEQQVMKKSEEEERMKKLTDIAAEEPPVRMTMDEKLLVETLLKAHKESYDFDYEEYDSFRGKEKITSPIKGKECHKTSLAWLVASMPEKEQGSNGVGASSNPFSLFGIGPTQPSTSNIDTKCSSKHHDNSEVFSSLHGVTDVCGSKSEVAMKSSQRKDEAPYEVERTASCREDQPSTSSSKEEHQHAAMDVDSLSQLHMLLKSQGISLSLEEDSKSRQLLQHFCDIMTWGIKKVIDFCKFIPNFQSLSIADQIVLLRGGCLEMLVLRSYFAFSSNDNKYMSDKFQYHPSDFLQAGASVEFIEKYNNLHVRMRRMELQVEEICLLLALVLFSPDRPGLEEQAKVEKFQNEIANTLRAYEYTHKSARQARTSYCEILLILPVLRTINILFANNLTSLQSTNENDMNPLILEVNSTPPGEPE</sequence>
<dbReference type="CDD" id="cd06929">
    <property type="entry name" value="NR_LBD_F1"/>
    <property type="match status" value="1"/>
</dbReference>
<keyword evidence="4 9" id="KW-0805">Transcription regulation</keyword>
<accession>A0ABP0GEV8</accession>
<dbReference type="PRINTS" id="PR00398">
    <property type="entry name" value="STRDHORMONER"/>
</dbReference>
<reference evidence="13 14" key="1">
    <citation type="submission" date="2024-02" db="EMBL/GenBank/DDBJ databases">
        <authorList>
            <person name="Daric V."/>
            <person name="Darras S."/>
        </authorList>
    </citation>
    <scope>NUCLEOTIDE SEQUENCE [LARGE SCALE GENOMIC DNA]</scope>
</reference>
<dbReference type="PROSITE" id="PS51030">
    <property type="entry name" value="NUCLEAR_REC_DBD_2"/>
    <property type="match status" value="1"/>
</dbReference>
<dbReference type="PANTHER" id="PTHR24082:SF283">
    <property type="entry name" value="NUCLEAR HORMONE RECEPTOR HR96"/>
    <property type="match status" value="1"/>
</dbReference>
<dbReference type="PANTHER" id="PTHR24082">
    <property type="entry name" value="NUCLEAR HORMONE RECEPTOR"/>
    <property type="match status" value="1"/>
</dbReference>
<dbReference type="InterPro" id="IPR035500">
    <property type="entry name" value="NHR-like_dom_sf"/>
</dbReference>
<dbReference type="CDD" id="cd06916">
    <property type="entry name" value="NR_DBD_like"/>
    <property type="match status" value="1"/>
</dbReference>
<feature type="domain" description="NR LBD" evidence="12">
    <location>
        <begin position="292"/>
        <end position="517"/>
    </location>
</feature>
<dbReference type="SMART" id="SM00399">
    <property type="entry name" value="ZnF_C4"/>
    <property type="match status" value="1"/>
</dbReference>
<evidence type="ECO:0000256" key="7">
    <source>
        <dbReference type="ARBA" id="ARBA00023170"/>
    </source>
</evidence>
<evidence type="ECO:0000259" key="11">
    <source>
        <dbReference type="PROSITE" id="PS51030"/>
    </source>
</evidence>
<keyword evidence="2 9" id="KW-0863">Zinc-finger</keyword>
<name>A0ABP0GEV8_CLALP</name>
<dbReference type="SMART" id="SM00430">
    <property type="entry name" value="HOLI"/>
    <property type="match status" value="1"/>
</dbReference>
<dbReference type="Pfam" id="PF00105">
    <property type="entry name" value="zf-C4"/>
    <property type="match status" value="1"/>
</dbReference>
<feature type="region of interest" description="Disordered" evidence="10">
    <location>
        <begin position="251"/>
        <end position="289"/>
    </location>
</feature>
<dbReference type="InterPro" id="IPR050234">
    <property type="entry name" value="Nuclear_hormone_rcpt_NR1"/>
</dbReference>
<dbReference type="PRINTS" id="PR00047">
    <property type="entry name" value="STROIDFINGER"/>
</dbReference>
<evidence type="ECO:0000313" key="13">
    <source>
        <dbReference type="EMBL" id="CAK8690305.1"/>
    </source>
</evidence>
<dbReference type="SUPFAM" id="SSF48508">
    <property type="entry name" value="Nuclear receptor ligand-binding domain"/>
    <property type="match status" value="1"/>
</dbReference>
<feature type="compositionally biased region" description="Basic and acidic residues" evidence="10">
    <location>
        <begin position="258"/>
        <end position="289"/>
    </location>
</feature>
<evidence type="ECO:0000256" key="8">
    <source>
        <dbReference type="ARBA" id="ARBA00023242"/>
    </source>
</evidence>
<dbReference type="Proteomes" id="UP001642483">
    <property type="component" value="Unassembled WGS sequence"/>
</dbReference>
<dbReference type="InterPro" id="IPR001628">
    <property type="entry name" value="Znf_hrmn_rcpt"/>
</dbReference>
<dbReference type="SUPFAM" id="SSF57716">
    <property type="entry name" value="Glucocorticoid receptor-like (DNA-binding domain)"/>
    <property type="match status" value="1"/>
</dbReference>
<dbReference type="Gene3D" id="3.30.50.10">
    <property type="entry name" value="Erythroid Transcription Factor GATA-1, subunit A"/>
    <property type="match status" value="1"/>
</dbReference>
<evidence type="ECO:0000256" key="3">
    <source>
        <dbReference type="ARBA" id="ARBA00022833"/>
    </source>
</evidence>
<keyword evidence="7 9" id="KW-0675">Receptor</keyword>
<evidence type="ECO:0000256" key="2">
    <source>
        <dbReference type="ARBA" id="ARBA00022771"/>
    </source>
</evidence>
<evidence type="ECO:0000256" key="5">
    <source>
        <dbReference type="ARBA" id="ARBA00023125"/>
    </source>
</evidence>
<dbReference type="InterPro" id="IPR000536">
    <property type="entry name" value="Nucl_hrmn_rcpt_lig-bd"/>
</dbReference>
<dbReference type="InterPro" id="IPR013088">
    <property type="entry name" value="Znf_NHR/GATA"/>
</dbReference>
<evidence type="ECO:0000256" key="9">
    <source>
        <dbReference type="RuleBase" id="RU004334"/>
    </source>
</evidence>
<gene>
    <name evidence="13" type="ORF">CVLEPA_LOCUS22932</name>
</gene>
<dbReference type="InterPro" id="IPR001723">
    <property type="entry name" value="Nuclear_hrmn_rcpt"/>
</dbReference>
<evidence type="ECO:0000256" key="4">
    <source>
        <dbReference type="ARBA" id="ARBA00023015"/>
    </source>
</evidence>